<dbReference type="Proteomes" id="UP001071230">
    <property type="component" value="Unassembled WGS sequence"/>
</dbReference>
<organism evidence="2">
    <name type="scientific">Acididesulfobacillus acetoxydans</name>
    <dbReference type="NCBI Taxonomy" id="1561005"/>
    <lineage>
        <taxon>Bacteria</taxon>
        <taxon>Bacillati</taxon>
        <taxon>Bacillota</taxon>
        <taxon>Clostridia</taxon>
        <taxon>Eubacteriales</taxon>
        <taxon>Peptococcaceae</taxon>
        <taxon>Acididesulfobacillus</taxon>
    </lineage>
</organism>
<dbReference type="EMBL" id="CDGJ01000114">
    <property type="protein sequence ID" value="CEJ09159.1"/>
    <property type="molecule type" value="Genomic_DNA"/>
</dbReference>
<keyword evidence="4" id="KW-1185">Reference proteome</keyword>
<dbReference type="Proteomes" id="UP000836597">
    <property type="component" value="Chromosome"/>
</dbReference>
<evidence type="ECO:0000313" key="3">
    <source>
        <dbReference type="EMBL" id="CEJ09159.1"/>
    </source>
</evidence>
<evidence type="ECO:0000313" key="2">
    <source>
        <dbReference type="EMBL" id="CAA7602644.1"/>
    </source>
</evidence>
<name>A0A8S0WQI5_9FIRM</name>
<evidence type="ECO:0000259" key="1">
    <source>
        <dbReference type="Pfam" id="PF13335"/>
    </source>
</evidence>
<dbReference type="Gene3D" id="3.40.50.300">
    <property type="entry name" value="P-loop containing nucleotide triphosphate hydrolases"/>
    <property type="match status" value="1"/>
</dbReference>
<reference evidence="3" key="1">
    <citation type="submission" date="2014-11" db="EMBL/GenBank/DDBJ databases">
        <authorList>
            <person name="Hornung B.V."/>
        </authorList>
    </citation>
    <scope>NUCLEOTIDE SEQUENCE</scope>
    <source>
        <strain evidence="3">INE</strain>
    </source>
</reference>
<dbReference type="Pfam" id="PF13335">
    <property type="entry name" value="Mg_chelatase_C"/>
    <property type="match status" value="1"/>
</dbReference>
<dbReference type="KEGG" id="aacx:DEACI_3323"/>
<gene>
    <name evidence="2" type="ORF">DEACI_3323</name>
    <name evidence="3" type="ORF">DEACI_3642</name>
</gene>
<dbReference type="InterPro" id="IPR027417">
    <property type="entry name" value="P-loop_NTPase"/>
</dbReference>
<protein>
    <submittedName>
        <fullName evidence="2 3">Magnesium chelatase, subunit ChlI</fullName>
    </submittedName>
</protein>
<reference evidence="2" key="2">
    <citation type="submission" date="2020-01" db="EMBL/GenBank/DDBJ databases">
        <authorList>
            <person name="Hornung B."/>
        </authorList>
    </citation>
    <scope>NUCLEOTIDE SEQUENCE</scope>
    <source>
        <strain evidence="2">PacBioINE</strain>
    </source>
</reference>
<proteinExistence type="predicted"/>
<evidence type="ECO:0000313" key="4">
    <source>
        <dbReference type="Proteomes" id="UP001071230"/>
    </source>
</evidence>
<dbReference type="InterPro" id="IPR025158">
    <property type="entry name" value="Mg_chelat-rel_C"/>
</dbReference>
<dbReference type="AlphaFoldDB" id="A0A8S0WQI5"/>
<accession>A0A8S0WQI5</accession>
<sequence>MTTQETQRLCRLDQGAEELLQRAFRLHRLSARAYDRILRVARSVADLEAAADISAGHLAEALQYRMYELRGDNDLTRL</sequence>
<dbReference type="EMBL" id="LR746496">
    <property type="protein sequence ID" value="CAA7602644.1"/>
    <property type="molecule type" value="Genomic_DNA"/>
</dbReference>
<feature type="domain" description="Mg chelatase-related protein C-terminal" evidence="1">
    <location>
        <begin position="1"/>
        <end position="65"/>
    </location>
</feature>